<dbReference type="OrthoDB" id="4401807at2"/>
<reference evidence="3 4" key="1">
    <citation type="submission" date="2018-12" db="EMBL/GenBank/DDBJ databases">
        <authorList>
            <consortium name="Pathogen Informatics"/>
        </authorList>
    </citation>
    <scope>NUCLEOTIDE SEQUENCE [LARGE SCALE GENOMIC DNA]</scope>
    <source>
        <strain evidence="3 4">NCTC11636</strain>
    </source>
</reference>
<dbReference type="Pfam" id="PF25967">
    <property type="entry name" value="RND-MFP_C"/>
    <property type="match status" value="1"/>
</dbReference>
<dbReference type="KEGG" id="ahw:NCTC11636_00951"/>
<dbReference type="PANTHER" id="PTHR30469">
    <property type="entry name" value="MULTIDRUG RESISTANCE PROTEIN MDTA"/>
    <property type="match status" value="1"/>
</dbReference>
<dbReference type="RefSeq" id="WP_126382114.1">
    <property type="nucleotide sequence ID" value="NZ_LR134350.1"/>
</dbReference>
<sequence length="350" mass="36112">MKRYILPSIRIMLAAVIAVALTKIAFFPDTEGTTASISPGYEVVAQTTTAQVMDVTNTVDVTGQVVQDKAVEAQATLSGVVDSLAVDKGVTVNQGEPLLHIKRTVPQAPTTTTDEEGNPVTTAVPDVVTWSTVYAPATGVVSFNVIKDQETSVGMVVATVSPGTYSAVGTISPSLQYRLTNAPATATITLEGGPAPFECSGLQIGTKETTSTTTSATGATTTTTGDGTSVEVRCAVPPEQQVFPGLKATIGIDAGSAPGALVVPVSAVEGSTTTGNVWVVTDPDKPDEAEKRQVTLGITDGKVVQVTEGLAEGEKVLLFVPNKDVLRTGKPNTCDPDGSVCYDENGKEIL</sequence>
<dbReference type="PANTHER" id="PTHR30469:SF20">
    <property type="entry name" value="EFFLUX RND TRANSPORTER PERIPLASMIC ADAPTOR SUBUNIT"/>
    <property type="match status" value="1"/>
</dbReference>
<dbReference type="AlphaFoldDB" id="A0A448HFP3"/>
<dbReference type="GO" id="GO:1990281">
    <property type="term" value="C:efflux pump complex"/>
    <property type="evidence" value="ECO:0007669"/>
    <property type="project" value="TreeGrafter"/>
</dbReference>
<name>A0A448HFP3_9ACTO</name>
<evidence type="ECO:0000256" key="1">
    <source>
        <dbReference type="SAM" id="SignalP"/>
    </source>
</evidence>
<organism evidence="3 4">
    <name type="scientific">Actinomyces howellii</name>
    <dbReference type="NCBI Taxonomy" id="52771"/>
    <lineage>
        <taxon>Bacteria</taxon>
        <taxon>Bacillati</taxon>
        <taxon>Actinomycetota</taxon>
        <taxon>Actinomycetes</taxon>
        <taxon>Actinomycetales</taxon>
        <taxon>Actinomycetaceae</taxon>
        <taxon>Actinomyces</taxon>
    </lineage>
</organism>
<feature type="domain" description="Multidrug resistance protein MdtA-like C-terminal permuted SH3" evidence="2">
    <location>
        <begin position="260"/>
        <end position="316"/>
    </location>
</feature>
<dbReference type="EMBL" id="LR134350">
    <property type="protein sequence ID" value="VEG27286.1"/>
    <property type="molecule type" value="Genomic_DNA"/>
</dbReference>
<evidence type="ECO:0000313" key="3">
    <source>
        <dbReference type="EMBL" id="VEG27286.1"/>
    </source>
</evidence>
<gene>
    <name evidence="3" type="ORF">NCTC11636_00951</name>
</gene>
<dbReference type="InterPro" id="IPR058627">
    <property type="entry name" value="MdtA-like_C"/>
</dbReference>
<feature type="signal peptide" evidence="1">
    <location>
        <begin position="1"/>
        <end position="20"/>
    </location>
</feature>
<keyword evidence="3" id="KW-0449">Lipoprotein</keyword>
<dbReference type="GO" id="GO:0015562">
    <property type="term" value="F:efflux transmembrane transporter activity"/>
    <property type="evidence" value="ECO:0007669"/>
    <property type="project" value="TreeGrafter"/>
</dbReference>
<accession>A0A448HFP3</accession>
<feature type="chain" id="PRO_5019091215" evidence="1">
    <location>
        <begin position="21"/>
        <end position="350"/>
    </location>
</feature>
<evidence type="ECO:0000313" key="4">
    <source>
        <dbReference type="Proteomes" id="UP000266895"/>
    </source>
</evidence>
<proteinExistence type="predicted"/>
<dbReference type="Gene3D" id="2.40.420.20">
    <property type="match status" value="1"/>
</dbReference>
<evidence type="ECO:0000259" key="2">
    <source>
        <dbReference type="Pfam" id="PF25967"/>
    </source>
</evidence>
<keyword evidence="1" id="KW-0732">Signal</keyword>
<keyword evidence="4" id="KW-1185">Reference proteome</keyword>
<protein>
    <submittedName>
        <fullName evidence="3">Periplasmic multidrug efflux lipoprotein</fullName>
    </submittedName>
</protein>
<dbReference type="Proteomes" id="UP000266895">
    <property type="component" value="Chromosome"/>
</dbReference>